<evidence type="ECO:0000259" key="7">
    <source>
        <dbReference type="PROSITE" id="PS51900"/>
    </source>
</evidence>
<dbReference type="PROSITE" id="PS51898">
    <property type="entry name" value="TYR_RECOMBINASE"/>
    <property type="match status" value="1"/>
</dbReference>
<protein>
    <submittedName>
        <fullName evidence="8">Integrase arm-type DNA-binding domain-containing protein</fullName>
    </submittedName>
</protein>
<proteinExistence type="inferred from homology"/>
<keyword evidence="3 5" id="KW-0238">DNA-binding</keyword>
<dbReference type="EMBL" id="CP048711">
    <property type="protein sequence ID" value="QIB67751.1"/>
    <property type="molecule type" value="Genomic_DNA"/>
</dbReference>
<evidence type="ECO:0000259" key="6">
    <source>
        <dbReference type="PROSITE" id="PS51898"/>
    </source>
</evidence>
<dbReference type="AlphaFoldDB" id="A0A6C0U6N8"/>
<dbReference type="InterPro" id="IPR013762">
    <property type="entry name" value="Integrase-like_cat_sf"/>
</dbReference>
<comment type="similarity">
    <text evidence="1">Belongs to the 'phage' integrase family.</text>
</comment>
<dbReference type="Gene3D" id="1.10.150.130">
    <property type="match status" value="1"/>
</dbReference>
<sequence>MRIMPKQAKELSATELRKLAKPGTYKVGGVSGLQVVVTPAGAKCWILRTMVGERRREIGLGGFPEVPLAEARNKARELKDQIRQGVDPMEERKANRTKLAQATARGLSFADAAKRCHAVKAQEFKNPKHAAQWITTLEKYVIPELGRLPVSEIETPQVLAVLEPIWAEVPETASRVRQRMAAVFDWARAAKIRTAPNPAAWKDCLEPLLPATAKLRKTAGKARKHHAALPVADVPRLMSDIGTRDAPSAQALRFAVLAAARSGEVRLATWDEIDLDAGVWRLSADRMKADKAHTVPLSRAAVELLKALPRDNPAGLVFPNSKGVELSDMALSKLMKDAHAADLKKGGPGYIDPILDRIATPHGTARSSFKDWCRQNNRFPDEWSELALAHVNSDATRTAYARNELLEERRGMMEAWGQYCEPSRSGGRVVAFGGRK</sequence>
<evidence type="ECO:0000256" key="2">
    <source>
        <dbReference type="ARBA" id="ARBA00022908"/>
    </source>
</evidence>
<dbReference type="InterPro" id="IPR011010">
    <property type="entry name" value="DNA_brk_join_enz"/>
</dbReference>
<name>A0A6C0U6N8_9GAMM</name>
<dbReference type="Pfam" id="PF00589">
    <property type="entry name" value="Phage_integrase"/>
    <property type="match status" value="1"/>
</dbReference>
<feature type="domain" description="Core-binding (CB)" evidence="7">
    <location>
        <begin position="107"/>
        <end position="188"/>
    </location>
</feature>
<evidence type="ECO:0000256" key="4">
    <source>
        <dbReference type="ARBA" id="ARBA00023172"/>
    </source>
</evidence>
<evidence type="ECO:0000256" key="3">
    <source>
        <dbReference type="ARBA" id="ARBA00023125"/>
    </source>
</evidence>
<reference evidence="8 9" key="1">
    <citation type="submission" date="2020-02" db="EMBL/GenBank/DDBJ databases">
        <title>Genome sequencing for Kineobactrum sp. M2.</title>
        <authorList>
            <person name="Park S.-J."/>
        </authorList>
    </citation>
    <scope>NUCLEOTIDE SEQUENCE [LARGE SCALE GENOMIC DNA]</scope>
    <source>
        <strain evidence="8 9">M2</strain>
    </source>
</reference>
<evidence type="ECO:0000313" key="8">
    <source>
        <dbReference type="EMBL" id="QIB67751.1"/>
    </source>
</evidence>
<dbReference type="InterPro" id="IPR038488">
    <property type="entry name" value="Integrase_DNA-bd_sf"/>
</dbReference>
<dbReference type="Gene3D" id="1.10.443.10">
    <property type="entry name" value="Intergrase catalytic core"/>
    <property type="match status" value="1"/>
</dbReference>
<dbReference type="GO" id="GO:0003677">
    <property type="term" value="F:DNA binding"/>
    <property type="evidence" value="ECO:0007669"/>
    <property type="project" value="UniProtKB-UniRule"/>
</dbReference>
<dbReference type="InterPro" id="IPR002104">
    <property type="entry name" value="Integrase_catalytic"/>
</dbReference>
<dbReference type="InterPro" id="IPR053876">
    <property type="entry name" value="Phage_int_M"/>
</dbReference>
<dbReference type="PROSITE" id="PS51900">
    <property type="entry name" value="CB"/>
    <property type="match status" value="1"/>
</dbReference>
<accession>A0A6C0U6N8</accession>
<gene>
    <name evidence="8" type="ORF">G3T16_17880</name>
</gene>
<dbReference type="Pfam" id="PF13356">
    <property type="entry name" value="Arm-DNA-bind_3"/>
    <property type="match status" value="1"/>
</dbReference>
<dbReference type="InterPro" id="IPR044068">
    <property type="entry name" value="CB"/>
</dbReference>
<dbReference type="KEGG" id="kim:G3T16_17880"/>
<dbReference type="InterPro" id="IPR010998">
    <property type="entry name" value="Integrase_recombinase_N"/>
</dbReference>
<keyword evidence="2" id="KW-0229">DNA integration</keyword>
<dbReference type="Pfam" id="PF22022">
    <property type="entry name" value="Phage_int_M"/>
    <property type="match status" value="1"/>
</dbReference>
<keyword evidence="9" id="KW-1185">Reference proteome</keyword>
<evidence type="ECO:0000256" key="5">
    <source>
        <dbReference type="PROSITE-ProRule" id="PRU01248"/>
    </source>
</evidence>
<dbReference type="PANTHER" id="PTHR30629:SF2">
    <property type="entry name" value="PROPHAGE INTEGRASE INTS-RELATED"/>
    <property type="match status" value="1"/>
</dbReference>
<dbReference type="CDD" id="cd00801">
    <property type="entry name" value="INT_P4_C"/>
    <property type="match status" value="1"/>
</dbReference>
<dbReference type="SUPFAM" id="SSF56349">
    <property type="entry name" value="DNA breaking-rejoining enzymes"/>
    <property type="match status" value="1"/>
</dbReference>
<dbReference type="InterPro" id="IPR025166">
    <property type="entry name" value="Integrase_DNA_bind_dom"/>
</dbReference>
<dbReference type="GO" id="GO:0006310">
    <property type="term" value="P:DNA recombination"/>
    <property type="evidence" value="ECO:0007669"/>
    <property type="project" value="UniProtKB-KW"/>
</dbReference>
<evidence type="ECO:0000313" key="9">
    <source>
        <dbReference type="Proteomes" id="UP000477680"/>
    </source>
</evidence>
<feature type="domain" description="Tyr recombinase" evidence="6">
    <location>
        <begin position="224"/>
        <end position="414"/>
    </location>
</feature>
<dbReference type="GO" id="GO:0015074">
    <property type="term" value="P:DNA integration"/>
    <property type="evidence" value="ECO:0007669"/>
    <property type="project" value="UniProtKB-KW"/>
</dbReference>
<dbReference type="Proteomes" id="UP000477680">
    <property type="component" value="Chromosome"/>
</dbReference>
<keyword evidence="4" id="KW-0233">DNA recombination</keyword>
<dbReference type="Gene3D" id="3.30.160.390">
    <property type="entry name" value="Integrase, DNA-binding domain"/>
    <property type="match status" value="1"/>
</dbReference>
<dbReference type="InterPro" id="IPR050808">
    <property type="entry name" value="Phage_Integrase"/>
</dbReference>
<dbReference type="PANTHER" id="PTHR30629">
    <property type="entry name" value="PROPHAGE INTEGRASE"/>
    <property type="match status" value="1"/>
</dbReference>
<organism evidence="8 9">
    <name type="scientific">Kineobactrum salinum</name>
    <dbReference type="NCBI Taxonomy" id="2708301"/>
    <lineage>
        <taxon>Bacteria</taxon>
        <taxon>Pseudomonadati</taxon>
        <taxon>Pseudomonadota</taxon>
        <taxon>Gammaproteobacteria</taxon>
        <taxon>Cellvibrionales</taxon>
        <taxon>Halieaceae</taxon>
        <taxon>Kineobactrum</taxon>
    </lineage>
</organism>
<evidence type="ECO:0000256" key="1">
    <source>
        <dbReference type="ARBA" id="ARBA00008857"/>
    </source>
</evidence>